<evidence type="ECO:0008006" key="3">
    <source>
        <dbReference type="Google" id="ProtNLM"/>
    </source>
</evidence>
<name>A0AAV5SXW2_9BILA</name>
<reference evidence="1" key="1">
    <citation type="submission" date="2023-10" db="EMBL/GenBank/DDBJ databases">
        <title>Genome assembly of Pristionchus species.</title>
        <authorList>
            <person name="Yoshida K."/>
            <person name="Sommer R.J."/>
        </authorList>
    </citation>
    <scope>NUCLEOTIDE SEQUENCE</scope>
    <source>
        <strain evidence="1">RS0144</strain>
    </source>
</reference>
<gene>
    <name evidence="1" type="ORF">PENTCL1PPCAC_7628</name>
</gene>
<keyword evidence="2" id="KW-1185">Reference proteome</keyword>
<feature type="non-terminal residue" evidence="1">
    <location>
        <position position="78"/>
    </location>
</feature>
<protein>
    <recommendedName>
        <fullName evidence="3">Prohibitin</fullName>
    </recommendedName>
</protein>
<organism evidence="1 2">
    <name type="scientific">Pristionchus entomophagus</name>
    <dbReference type="NCBI Taxonomy" id="358040"/>
    <lineage>
        <taxon>Eukaryota</taxon>
        <taxon>Metazoa</taxon>
        <taxon>Ecdysozoa</taxon>
        <taxon>Nematoda</taxon>
        <taxon>Chromadorea</taxon>
        <taxon>Rhabditida</taxon>
        <taxon>Rhabditina</taxon>
        <taxon>Diplogasteromorpha</taxon>
        <taxon>Diplogasteroidea</taxon>
        <taxon>Neodiplogasteridae</taxon>
        <taxon>Pristionchus</taxon>
    </lineage>
</organism>
<feature type="non-terminal residue" evidence="1">
    <location>
        <position position="1"/>
    </location>
</feature>
<accession>A0AAV5SXW2</accession>
<proteinExistence type="predicted"/>
<dbReference type="EMBL" id="BTSX01000002">
    <property type="protein sequence ID" value="GMS85453.1"/>
    <property type="molecule type" value="Genomic_DNA"/>
</dbReference>
<sequence>FSVKVIIVAEYRLGIYLADQTFGSGRNGSRGVLKEHFSFRIVQFVQSELLDALNVVEIGSSGSNSIAARTNQIISSLN</sequence>
<dbReference type="AlphaFoldDB" id="A0AAV5SXW2"/>
<dbReference type="Proteomes" id="UP001432027">
    <property type="component" value="Unassembled WGS sequence"/>
</dbReference>
<evidence type="ECO:0000313" key="2">
    <source>
        <dbReference type="Proteomes" id="UP001432027"/>
    </source>
</evidence>
<evidence type="ECO:0000313" key="1">
    <source>
        <dbReference type="EMBL" id="GMS85453.1"/>
    </source>
</evidence>
<comment type="caution">
    <text evidence="1">The sequence shown here is derived from an EMBL/GenBank/DDBJ whole genome shotgun (WGS) entry which is preliminary data.</text>
</comment>